<dbReference type="RefSeq" id="WP_120792667.1">
    <property type="nucleotide sequence ID" value="NZ_BLKX01000001.1"/>
</dbReference>
<dbReference type="InterPro" id="IPR010982">
    <property type="entry name" value="Lambda_DNA-bd_dom_sf"/>
</dbReference>
<protein>
    <recommendedName>
        <fullName evidence="4">XRE family transcriptional regulator</fullName>
    </recommendedName>
</protein>
<comment type="caution">
    <text evidence="2">The sequence shown here is derived from an EMBL/GenBank/DDBJ whole genome shotgun (WGS) entry which is preliminary data.</text>
</comment>
<proteinExistence type="predicted"/>
<dbReference type="PROSITE" id="PS51257">
    <property type="entry name" value="PROKAR_LIPOPROTEIN"/>
    <property type="match status" value="1"/>
</dbReference>
<evidence type="ECO:0000313" key="2">
    <source>
        <dbReference type="EMBL" id="GFG78988.1"/>
    </source>
</evidence>
<feature type="region of interest" description="Disordered" evidence="1">
    <location>
        <begin position="161"/>
        <end position="196"/>
    </location>
</feature>
<gene>
    <name evidence="2" type="ORF">MPRG_22640</name>
</gene>
<reference evidence="2 3" key="1">
    <citation type="journal article" date="2019" name="Emerg. Microbes Infect.">
        <title>Comprehensive subspecies identification of 175 nontuberculous mycobacteria species based on 7547 genomic profiles.</title>
        <authorList>
            <person name="Matsumoto Y."/>
            <person name="Kinjo T."/>
            <person name="Motooka D."/>
            <person name="Nabeya D."/>
            <person name="Jung N."/>
            <person name="Uechi K."/>
            <person name="Horii T."/>
            <person name="Iida T."/>
            <person name="Fujita J."/>
            <person name="Nakamura S."/>
        </authorList>
    </citation>
    <scope>NUCLEOTIDE SEQUENCE [LARGE SCALE GENOMIC DNA]</scope>
    <source>
        <strain evidence="2 3">JCM 18565</strain>
    </source>
</reference>
<keyword evidence="3" id="KW-1185">Reference proteome</keyword>
<dbReference type="Proteomes" id="UP000465240">
    <property type="component" value="Unassembled WGS sequence"/>
</dbReference>
<dbReference type="EMBL" id="BLKX01000001">
    <property type="protein sequence ID" value="GFG78988.1"/>
    <property type="molecule type" value="Genomic_DNA"/>
</dbReference>
<evidence type="ECO:0000313" key="3">
    <source>
        <dbReference type="Proteomes" id="UP000465240"/>
    </source>
</evidence>
<feature type="compositionally biased region" description="Basic and acidic residues" evidence="1">
    <location>
        <begin position="185"/>
        <end position="196"/>
    </location>
</feature>
<sequence>MTRTDEPPTIAAVVGAACRSLRGERRTAEVARAAQLAGLTRWTTGRVAELERGAVTPTLATLYGLTQAFSDLLERPVTLTELLPGDGPVSLGHEHVAELASIRAALSGEPIQPRQPEALSASEAVRRSFLDVDYRVAAELELDPDQAAEVMAGLWGRSFTDERDRRAGPGVTKQKRARVGMQAKAELREAVSDGEN</sequence>
<accession>A0ABQ1C3F6</accession>
<dbReference type="Gene3D" id="1.10.260.40">
    <property type="entry name" value="lambda repressor-like DNA-binding domains"/>
    <property type="match status" value="1"/>
</dbReference>
<organism evidence="2 3">
    <name type="scientific">Mycobacterium paragordonae</name>
    <dbReference type="NCBI Taxonomy" id="1389713"/>
    <lineage>
        <taxon>Bacteria</taxon>
        <taxon>Bacillati</taxon>
        <taxon>Actinomycetota</taxon>
        <taxon>Actinomycetes</taxon>
        <taxon>Mycobacteriales</taxon>
        <taxon>Mycobacteriaceae</taxon>
        <taxon>Mycobacterium</taxon>
    </lineage>
</organism>
<name>A0ABQ1C3F6_9MYCO</name>
<evidence type="ECO:0008006" key="4">
    <source>
        <dbReference type="Google" id="ProtNLM"/>
    </source>
</evidence>
<evidence type="ECO:0000256" key="1">
    <source>
        <dbReference type="SAM" id="MobiDB-lite"/>
    </source>
</evidence>